<dbReference type="GO" id="GO:0005667">
    <property type="term" value="C:transcription regulator complex"/>
    <property type="evidence" value="ECO:0007669"/>
    <property type="project" value="TreeGrafter"/>
</dbReference>
<gene>
    <name evidence="3" type="ORF">BINO364_LOCUS76</name>
</gene>
<dbReference type="SMART" id="SM00595">
    <property type="entry name" value="MADF"/>
    <property type="match status" value="1"/>
</dbReference>
<proteinExistence type="predicted"/>
<dbReference type="PANTHER" id="PTHR12243">
    <property type="entry name" value="MADF DOMAIN TRANSCRIPTION FACTOR"/>
    <property type="match status" value="1"/>
</dbReference>
<organism evidence="3 4">
    <name type="scientific">Brenthis ino</name>
    <name type="common">lesser marbled fritillary</name>
    <dbReference type="NCBI Taxonomy" id="405034"/>
    <lineage>
        <taxon>Eukaryota</taxon>
        <taxon>Metazoa</taxon>
        <taxon>Ecdysozoa</taxon>
        <taxon>Arthropoda</taxon>
        <taxon>Hexapoda</taxon>
        <taxon>Insecta</taxon>
        <taxon>Pterygota</taxon>
        <taxon>Neoptera</taxon>
        <taxon>Endopterygota</taxon>
        <taxon>Lepidoptera</taxon>
        <taxon>Glossata</taxon>
        <taxon>Ditrysia</taxon>
        <taxon>Papilionoidea</taxon>
        <taxon>Nymphalidae</taxon>
        <taxon>Heliconiinae</taxon>
        <taxon>Argynnini</taxon>
        <taxon>Brenthis</taxon>
    </lineage>
</organism>
<feature type="non-terminal residue" evidence="3">
    <location>
        <position position="420"/>
    </location>
</feature>
<feature type="domain" description="MADF" evidence="2">
    <location>
        <begin position="11"/>
        <end position="92"/>
    </location>
</feature>
<dbReference type="InterPro" id="IPR039353">
    <property type="entry name" value="TF_Adf1"/>
</dbReference>
<name>A0A8S4I1V5_9NEOP</name>
<evidence type="ECO:0000313" key="4">
    <source>
        <dbReference type="Proteomes" id="UP000838878"/>
    </source>
</evidence>
<dbReference type="OrthoDB" id="6487365at2759"/>
<evidence type="ECO:0000313" key="3">
    <source>
        <dbReference type="EMBL" id="CAH0712850.1"/>
    </source>
</evidence>
<protein>
    <recommendedName>
        <fullName evidence="2">MADF domain-containing protein</fullName>
    </recommendedName>
</protein>
<evidence type="ECO:0000259" key="2">
    <source>
        <dbReference type="PROSITE" id="PS51029"/>
    </source>
</evidence>
<dbReference type="GO" id="GO:0005634">
    <property type="term" value="C:nucleus"/>
    <property type="evidence" value="ECO:0007669"/>
    <property type="project" value="TreeGrafter"/>
</dbReference>
<dbReference type="EMBL" id="OV170221">
    <property type="protein sequence ID" value="CAH0712850.1"/>
    <property type="molecule type" value="Genomic_DNA"/>
</dbReference>
<accession>A0A8S4I1V5</accession>
<dbReference type="Pfam" id="PF10545">
    <property type="entry name" value="MADF_DNA_bdg"/>
    <property type="match status" value="1"/>
</dbReference>
<feature type="region of interest" description="Disordered" evidence="1">
    <location>
        <begin position="91"/>
        <end position="141"/>
    </location>
</feature>
<dbReference type="InterPro" id="IPR006578">
    <property type="entry name" value="MADF-dom"/>
</dbReference>
<dbReference type="AlphaFoldDB" id="A0A8S4I1V5"/>
<sequence>MSLYDKSQDEMLIDLVSKRPIIYSSSHPQHRNYIEKHRAWEEISAILNTPIPGLKQRWKHFRDHYHKKKKQTQKKTQWKYMHLLSFLSQHPKKDALPENKTEKKEMTQKLSTAAHNESSDFSNVSEYENEGSESASSTGSFSYKQAELLQPELATTAKHLDPPYEEARNQTDHKHAQTIKEKQEIQSCRQKLQRIVRTSLLKSYIRRRARILSRSNHKSSESPTREMSIDTSLGLHANSNNHEIRKSTTTEPTLVPGVLGANSEASGSRSEVVKTAEFIESTRKISSGHGDDFDELQIDQLRNPTIRKESSPLSPIGPVHRFYEAVAEVVSMFPPHLVSKAKLAIHKSIYQIERECLGLMDDDDDDDLNSFLQATETRYGAESERLVRELAVPQYVALTKKRIREENEFLRRVSRHTKLK</sequence>
<reference evidence="3" key="1">
    <citation type="submission" date="2021-12" db="EMBL/GenBank/DDBJ databases">
        <authorList>
            <person name="Martin H S."/>
        </authorList>
    </citation>
    <scope>NUCLEOTIDE SEQUENCE</scope>
</reference>
<feature type="region of interest" description="Disordered" evidence="1">
    <location>
        <begin position="239"/>
        <end position="266"/>
    </location>
</feature>
<feature type="compositionally biased region" description="Polar residues" evidence="1">
    <location>
        <begin position="108"/>
        <end position="126"/>
    </location>
</feature>
<dbReference type="PANTHER" id="PTHR12243:SF67">
    <property type="entry name" value="COREPRESSOR OF PANGOLIN, ISOFORM A-RELATED"/>
    <property type="match status" value="1"/>
</dbReference>
<feature type="compositionally biased region" description="Low complexity" evidence="1">
    <location>
        <begin position="132"/>
        <end position="141"/>
    </location>
</feature>
<dbReference type="Proteomes" id="UP000838878">
    <property type="component" value="Chromosome 1"/>
</dbReference>
<dbReference type="GO" id="GO:0006357">
    <property type="term" value="P:regulation of transcription by RNA polymerase II"/>
    <property type="evidence" value="ECO:0007669"/>
    <property type="project" value="TreeGrafter"/>
</dbReference>
<evidence type="ECO:0000256" key="1">
    <source>
        <dbReference type="SAM" id="MobiDB-lite"/>
    </source>
</evidence>
<keyword evidence="4" id="KW-1185">Reference proteome</keyword>
<dbReference type="PROSITE" id="PS51029">
    <property type="entry name" value="MADF"/>
    <property type="match status" value="1"/>
</dbReference>
<feature type="compositionally biased region" description="Basic and acidic residues" evidence="1">
    <location>
        <begin position="91"/>
        <end position="107"/>
    </location>
</feature>